<dbReference type="PANTHER" id="PTHR33540:SF2">
    <property type="entry name" value="TRNA THREONYLCARBAMOYLADENOSINE BIOSYNTHESIS PROTEIN TSAE"/>
    <property type="match status" value="1"/>
</dbReference>
<dbReference type="GO" id="GO:0002949">
    <property type="term" value="P:tRNA threonylcarbamoyladenosine modification"/>
    <property type="evidence" value="ECO:0007669"/>
    <property type="project" value="InterPro"/>
</dbReference>
<dbReference type="GO" id="GO:0005524">
    <property type="term" value="F:ATP binding"/>
    <property type="evidence" value="ECO:0007669"/>
    <property type="project" value="UniProtKB-KW"/>
</dbReference>
<dbReference type="InterPro" id="IPR003442">
    <property type="entry name" value="T6A_TsaE"/>
</dbReference>
<evidence type="ECO:0000256" key="9">
    <source>
        <dbReference type="ARBA" id="ARBA00022842"/>
    </source>
</evidence>
<evidence type="ECO:0000256" key="7">
    <source>
        <dbReference type="ARBA" id="ARBA00022741"/>
    </source>
</evidence>
<reference evidence="11" key="1">
    <citation type="submission" date="2008-06" db="EMBL/GenBank/DDBJ databases">
        <title>Complete sequence of Chlorobaculum parvum NCIB 8327.</title>
        <authorList>
            <consortium name="US DOE Joint Genome Institute"/>
            <person name="Lucas S."/>
            <person name="Copeland A."/>
            <person name="Lapidus A."/>
            <person name="Glavina del Rio T."/>
            <person name="Dalin E."/>
            <person name="Tice H."/>
            <person name="Bruce D."/>
            <person name="Goodwin L."/>
            <person name="Pitluck S."/>
            <person name="Schmutz J."/>
            <person name="Larimer F."/>
            <person name="Land M."/>
            <person name="Hauser L."/>
            <person name="Kyrpides N."/>
            <person name="Mikhailova N."/>
            <person name="Zhao F."/>
            <person name="Li T."/>
            <person name="Liu Z."/>
            <person name="Overmann J."/>
            <person name="Bryant D.A."/>
            <person name="Richardson P."/>
        </authorList>
    </citation>
    <scope>NUCLEOTIDE SEQUENCE [LARGE SCALE GENOMIC DNA]</scope>
    <source>
        <strain evidence="11">NCIB 8327</strain>
    </source>
</reference>
<evidence type="ECO:0000256" key="2">
    <source>
        <dbReference type="ARBA" id="ARBA00007599"/>
    </source>
</evidence>
<dbReference type="Proteomes" id="UP000008811">
    <property type="component" value="Chromosome"/>
</dbReference>
<dbReference type="eggNOG" id="COG0802">
    <property type="taxonomic scope" value="Bacteria"/>
</dbReference>
<keyword evidence="9" id="KW-0460">Magnesium</keyword>
<dbReference type="STRING" id="517417.Cpar_0093"/>
<dbReference type="GO" id="GO:0046872">
    <property type="term" value="F:metal ion binding"/>
    <property type="evidence" value="ECO:0007669"/>
    <property type="project" value="UniProtKB-KW"/>
</dbReference>
<accession>B3QRJ9</accession>
<dbReference type="EMBL" id="CP001099">
    <property type="protein sequence ID" value="ACF10521.1"/>
    <property type="molecule type" value="Genomic_DNA"/>
</dbReference>
<dbReference type="HOGENOM" id="CLU_087829_3_0_10"/>
<dbReference type="AlphaFoldDB" id="B3QRJ9"/>
<dbReference type="NCBIfam" id="TIGR00150">
    <property type="entry name" value="T6A_YjeE"/>
    <property type="match status" value="1"/>
</dbReference>
<evidence type="ECO:0000313" key="12">
    <source>
        <dbReference type="Proteomes" id="UP000008811"/>
    </source>
</evidence>
<sequence>MMAQEMRGEFLSHSADETREYARRFASGLGPGQTVCLTGTLGAGKTEFMRGIAEVFGCEEQLSSPTFSLMNIYEGSMRGRPVELHHFDLYRIESEKELDAAGFDDYLSGPFLSVVEWGERFSSLDRRYTRRVELLITGDEQRKIVIS</sequence>
<dbReference type="RefSeq" id="WP_012501356.1">
    <property type="nucleotide sequence ID" value="NC_011027.1"/>
</dbReference>
<keyword evidence="5" id="KW-0819">tRNA processing</keyword>
<evidence type="ECO:0000313" key="11">
    <source>
        <dbReference type="EMBL" id="ACF10521.1"/>
    </source>
</evidence>
<organism evidence="11 12">
    <name type="scientific">Chlorobaculum parvum (strain DSM 263 / NCIMB 8327)</name>
    <name type="common">Chlorobium vibrioforme subsp. thiosulfatophilum</name>
    <dbReference type="NCBI Taxonomy" id="517417"/>
    <lineage>
        <taxon>Bacteria</taxon>
        <taxon>Pseudomonadati</taxon>
        <taxon>Chlorobiota</taxon>
        <taxon>Chlorobiia</taxon>
        <taxon>Chlorobiales</taxon>
        <taxon>Chlorobiaceae</taxon>
        <taxon>Chlorobaculum</taxon>
    </lineage>
</organism>
<evidence type="ECO:0000256" key="8">
    <source>
        <dbReference type="ARBA" id="ARBA00022840"/>
    </source>
</evidence>
<evidence type="ECO:0000256" key="3">
    <source>
        <dbReference type="ARBA" id="ARBA00019010"/>
    </source>
</evidence>
<keyword evidence="7" id="KW-0547">Nucleotide-binding</keyword>
<dbReference type="KEGG" id="cpc:Cpar_0093"/>
<evidence type="ECO:0000256" key="5">
    <source>
        <dbReference type="ARBA" id="ARBA00022694"/>
    </source>
</evidence>
<keyword evidence="8" id="KW-0067">ATP-binding</keyword>
<proteinExistence type="inferred from homology"/>
<name>B3QRJ9_CHLP8</name>
<dbReference type="GO" id="GO:0005737">
    <property type="term" value="C:cytoplasm"/>
    <property type="evidence" value="ECO:0007669"/>
    <property type="project" value="UniProtKB-SubCell"/>
</dbReference>
<dbReference type="InterPro" id="IPR027417">
    <property type="entry name" value="P-loop_NTPase"/>
</dbReference>
<keyword evidence="6" id="KW-0479">Metal-binding</keyword>
<gene>
    <name evidence="11" type="ordered locus">Cpar_0093</name>
</gene>
<dbReference type="PANTHER" id="PTHR33540">
    <property type="entry name" value="TRNA THREONYLCARBAMOYLADENOSINE BIOSYNTHESIS PROTEIN TSAE"/>
    <property type="match status" value="1"/>
</dbReference>
<evidence type="ECO:0000256" key="6">
    <source>
        <dbReference type="ARBA" id="ARBA00022723"/>
    </source>
</evidence>
<dbReference type="Gene3D" id="3.40.50.300">
    <property type="entry name" value="P-loop containing nucleotide triphosphate hydrolases"/>
    <property type="match status" value="1"/>
</dbReference>
<evidence type="ECO:0000256" key="1">
    <source>
        <dbReference type="ARBA" id="ARBA00004496"/>
    </source>
</evidence>
<keyword evidence="4" id="KW-0963">Cytoplasm</keyword>
<dbReference type="SUPFAM" id="SSF52540">
    <property type="entry name" value="P-loop containing nucleoside triphosphate hydrolases"/>
    <property type="match status" value="1"/>
</dbReference>
<protein>
    <recommendedName>
        <fullName evidence="3">tRNA threonylcarbamoyladenosine biosynthesis protein TsaE</fullName>
    </recommendedName>
    <alternativeName>
        <fullName evidence="10">t(6)A37 threonylcarbamoyladenosine biosynthesis protein TsaE</fullName>
    </alternativeName>
</protein>
<comment type="subcellular location">
    <subcellularLocation>
        <location evidence="1">Cytoplasm</location>
    </subcellularLocation>
</comment>
<dbReference type="Pfam" id="PF02367">
    <property type="entry name" value="TsaE"/>
    <property type="match status" value="1"/>
</dbReference>
<comment type="similarity">
    <text evidence="2">Belongs to the TsaE family.</text>
</comment>
<evidence type="ECO:0000256" key="10">
    <source>
        <dbReference type="ARBA" id="ARBA00032441"/>
    </source>
</evidence>
<evidence type="ECO:0000256" key="4">
    <source>
        <dbReference type="ARBA" id="ARBA00022490"/>
    </source>
</evidence>
<keyword evidence="12" id="KW-1185">Reference proteome</keyword>